<dbReference type="InterPro" id="IPR002761">
    <property type="entry name" value="Diphthami_syn_dom"/>
</dbReference>
<dbReference type="SUPFAM" id="SSF52402">
    <property type="entry name" value="Adenine nucleotide alpha hydrolases-like"/>
    <property type="match status" value="1"/>
</dbReference>
<name>A0A6A6HWX0_9PLEO</name>
<evidence type="ECO:0000256" key="5">
    <source>
        <dbReference type="ARBA" id="ARBA00048108"/>
    </source>
</evidence>
<reference evidence="8" key="1">
    <citation type="journal article" date="2020" name="Stud. Mycol.">
        <title>101 Dothideomycetes genomes: a test case for predicting lifestyles and emergence of pathogens.</title>
        <authorList>
            <person name="Haridas S."/>
            <person name="Albert R."/>
            <person name="Binder M."/>
            <person name="Bloem J."/>
            <person name="Labutti K."/>
            <person name="Salamov A."/>
            <person name="Andreopoulos B."/>
            <person name="Baker S."/>
            <person name="Barry K."/>
            <person name="Bills G."/>
            <person name="Bluhm B."/>
            <person name="Cannon C."/>
            <person name="Castanera R."/>
            <person name="Culley D."/>
            <person name="Daum C."/>
            <person name="Ezra D."/>
            <person name="Gonzalez J."/>
            <person name="Henrissat B."/>
            <person name="Kuo A."/>
            <person name="Liang C."/>
            <person name="Lipzen A."/>
            <person name="Lutzoni F."/>
            <person name="Magnuson J."/>
            <person name="Mondo S."/>
            <person name="Nolan M."/>
            <person name="Ohm R."/>
            <person name="Pangilinan J."/>
            <person name="Park H.-J."/>
            <person name="Ramirez L."/>
            <person name="Alfaro M."/>
            <person name="Sun H."/>
            <person name="Tritt A."/>
            <person name="Yoshinaga Y."/>
            <person name="Zwiers L.-H."/>
            <person name="Turgeon B."/>
            <person name="Goodwin S."/>
            <person name="Spatafora J."/>
            <person name="Crous P."/>
            <person name="Grigoriev I."/>
        </authorList>
    </citation>
    <scope>NUCLEOTIDE SEQUENCE</scope>
    <source>
        <strain evidence="8">CBS 122368</strain>
    </source>
</reference>
<protein>
    <recommendedName>
        <fullName evidence="2">Diphthine--ammonia ligase</fullName>
        <ecNumber evidence="1">6.3.1.14</ecNumber>
    </recommendedName>
    <alternativeName>
        <fullName evidence="3">Diphthamide synthase</fullName>
    </alternativeName>
    <alternativeName>
        <fullName evidence="4">Diphthamide synthetase</fullName>
    </alternativeName>
</protein>
<dbReference type="CDD" id="cd06155">
    <property type="entry name" value="eu_AANH_C_1"/>
    <property type="match status" value="1"/>
</dbReference>
<dbReference type="GeneID" id="54578575"/>
<dbReference type="CDD" id="cd01994">
    <property type="entry name" value="AANH_PF0828-like"/>
    <property type="match status" value="1"/>
</dbReference>
<dbReference type="Gene3D" id="3.40.50.620">
    <property type="entry name" value="HUPs"/>
    <property type="match status" value="1"/>
</dbReference>
<gene>
    <name evidence="8" type="ORF">BU26DRAFT_466941</name>
</gene>
<dbReference type="OrthoDB" id="686384at2759"/>
<evidence type="ECO:0000256" key="1">
    <source>
        <dbReference type="ARBA" id="ARBA00012089"/>
    </source>
</evidence>
<dbReference type="Gene3D" id="3.90.1490.10">
    <property type="entry name" value="putative n-type atp pyrophosphatase, domain 2"/>
    <property type="match status" value="1"/>
</dbReference>
<evidence type="ECO:0000256" key="2">
    <source>
        <dbReference type="ARBA" id="ARBA00018426"/>
    </source>
</evidence>
<evidence type="ECO:0000259" key="7">
    <source>
        <dbReference type="Pfam" id="PF01902"/>
    </source>
</evidence>
<evidence type="ECO:0000256" key="3">
    <source>
        <dbReference type="ARBA" id="ARBA00029814"/>
    </source>
</evidence>
<keyword evidence="9" id="KW-1185">Reference proteome</keyword>
<dbReference type="PANTHER" id="PTHR12196:SF2">
    <property type="entry name" value="DIPHTHINE--AMMONIA LIGASE"/>
    <property type="match status" value="1"/>
</dbReference>
<dbReference type="Pfam" id="PF01042">
    <property type="entry name" value="Ribonuc_L-PSP"/>
    <property type="match status" value="1"/>
</dbReference>
<sequence length="670" mass="73006">MASSLKVIALISGGKDSLFSILHCLANGHAVVALANLYPPPTPDDDDLNSYMYQTVGHAVIPLYEEALGIPLYREEIRGSAANSSRDYTAQEDDETESLVPLLKRIKEAHPEANAVSTGAIFSTYQRTRVESVAVRLGLTPLSYLWQYPYLPPYTQSSLLCDMEAVGQDARIIKVASGGLDDGFLWANVADSRTVARMKKALARFSEDGDGALVGEGGEFETLAVDGPSLLWRKRIEVEPDRVVHQSGGTAIWHGKNAHVVDKPLESFKLEDLRRPPLFDDEFLDILRADMDTSAGVISLPPDLAHHTAPPTNNCAKTQNAFVYSNITGETAPGLASEVKAQMANIFLRLDHALAAYDISKQDIVHCTLLLRRMSDFASANDIYSQYFDYTNPPARATVAVGDCMPNPLDVTLSVFAEKDSDRKGLHVQSQSYWAPANIGPYSQAISTMLPPRDRSAVNGTEDLHAAGRIVHIAGQIPLVPASMKLFTPSLNTILEEDSFKGEAVLALQHLFRIGRTQGVKWWTAGLAMLPSIPSAKEQEKRVLLAQALWKAIHAPPSPTEDQSAAEEELDAWDLKNLLPTFQDTSRRPAIPHRNSILSSSSSPADPPPTPPCFVADISALPRAANIEWLATGLAASSIAVRQSDYPLTHFTQPDPQTASCAARFCAREI</sequence>
<comment type="catalytic activity">
    <reaction evidence="5">
        <text>diphthine-[translation elongation factor 2] + NH4(+) + ATP = diphthamide-[translation elongation factor 2] + AMP + diphosphate + H(+)</text>
        <dbReference type="Rhea" id="RHEA:19753"/>
        <dbReference type="Rhea" id="RHEA-COMP:10172"/>
        <dbReference type="Rhea" id="RHEA-COMP:10174"/>
        <dbReference type="ChEBI" id="CHEBI:15378"/>
        <dbReference type="ChEBI" id="CHEBI:16692"/>
        <dbReference type="ChEBI" id="CHEBI:28938"/>
        <dbReference type="ChEBI" id="CHEBI:30616"/>
        <dbReference type="ChEBI" id="CHEBI:33019"/>
        <dbReference type="ChEBI" id="CHEBI:82696"/>
        <dbReference type="ChEBI" id="CHEBI:456215"/>
        <dbReference type="EC" id="6.3.1.14"/>
    </reaction>
</comment>
<dbReference type="Proteomes" id="UP000800094">
    <property type="component" value="Unassembled WGS sequence"/>
</dbReference>
<dbReference type="NCBIfam" id="TIGR00290">
    <property type="entry name" value="MJ0570_dom"/>
    <property type="match status" value="1"/>
</dbReference>
<dbReference type="AlphaFoldDB" id="A0A6A6HWX0"/>
<dbReference type="GO" id="GO:0017178">
    <property type="term" value="F:diphthine-ammonia ligase activity"/>
    <property type="evidence" value="ECO:0007669"/>
    <property type="project" value="UniProtKB-EC"/>
</dbReference>
<proteinExistence type="predicted"/>
<dbReference type="FunFam" id="3.40.50.620:FF:000145">
    <property type="entry name" value="ATP-binding domain containing protein"/>
    <property type="match status" value="1"/>
</dbReference>
<dbReference type="InterPro" id="IPR014729">
    <property type="entry name" value="Rossmann-like_a/b/a_fold"/>
</dbReference>
<dbReference type="EC" id="6.3.1.14" evidence="1"/>
<dbReference type="Pfam" id="PF01902">
    <property type="entry name" value="Diphthami_syn_2"/>
    <property type="match status" value="1"/>
</dbReference>
<dbReference type="InterPro" id="IPR035959">
    <property type="entry name" value="RutC-like_sf"/>
</dbReference>
<dbReference type="InterPro" id="IPR030662">
    <property type="entry name" value="DPH6/MJ0570"/>
</dbReference>
<feature type="domain" description="Diphthamide synthase" evidence="7">
    <location>
        <begin position="6"/>
        <end position="240"/>
    </location>
</feature>
<evidence type="ECO:0000256" key="6">
    <source>
        <dbReference type="SAM" id="MobiDB-lite"/>
    </source>
</evidence>
<organism evidence="8 9">
    <name type="scientific">Trematosphaeria pertusa</name>
    <dbReference type="NCBI Taxonomy" id="390896"/>
    <lineage>
        <taxon>Eukaryota</taxon>
        <taxon>Fungi</taxon>
        <taxon>Dikarya</taxon>
        <taxon>Ascomycota</taxon>
        <taxon>Pezizomycotina</taxon>
        <taxon>Dothideomycetes</taxon>
        <taxon>Pleosporomycetidae</taxon>
        <taxon>Pleosporales</taxon>
        <taxon>Massarineae</taxon>
        <taxon>Trematosphaeriaceae</taxon>
        <taxon>Trematosphaeria</taxon>
    </lineage>
</organism>
<feature type="non-terminal residue" evidence="8">
    <location>
        <position position="670"/>
    </location>
</feature>
<dbReference type="RefSeq" id="XP_033677580.1">
    <property type="nucleotide sequence ID" value="XM_033825245.1"/>
</dbReference>
<evidence type="ECO:0000313" key="9">
    <source>
        <dbReference type="Proteomes" id="UP000800094"/>
    </source>
</evidence>
<dbReference type="GO" id="GO:0017183">
    <property type="term" value="P:protein histidyl modification to diphthamide"/>
    <property type="evidence" value="ECO:0007669"/>
    <property type="project" value="TreeGrafter"/>
</dbReference>
<dbReference type="SUPFAM" id="SSF55298">
    <property type="entry name" value="YjgF-like"/>
    <property type="match status" value="2"/>
</dbReference>
<dbReference type="PANTHER" id="PTHR12196">
    <property type="entry name" value="DOMAIN OF UNKNOWN FUNCTION 71 DUF71 -CONTAINING PROTEIN"/>
    <property type="match status" value="1"/>
</dbReference>
<dbReference type="EMBL" id="ML987207">
    <property type="protein sequence ID" value="KAF2242576.1"/>
    <property type="molecule type" value="Genomic_DNA"/>
</dbReference>
<dbReference type="Gene3D" id="3.30.1330.40">
    <property type="entry name" value="RutC-like"/>
    <property type="match status" value="2"/>
</dbReference>
<keyword evidence="8" id="KW-0378">Hydrolase</keyword>
<evidence type="ECO:0000313" key="8">
    <source>
        <dbReference type="EMBL" id="KAF2242576.1"/>
    </source>
</evidence>
<dbReference type="GO" id="GO:0016787">
    <property type="term" value="F:hydrolase activity"/>
    <property type="evidence" value="ECO:0007669"/>
    <property type="project" value="UniProtKB-KW"/>
</dbReference>
<accession>A0A6A6HWX0</accession>
<feature type="region of interest" description="Disordered" evidence="6">
    <location>
        <begin position="584"/>
        <end position="611"/>
    </location>
</feature>
<evidence type="ECO:0000256" key="4">
    <source>
        <dbReference type="ARBA" id="ARBA00031552"/>
    </source>
</evidence>
<dbReference type="InterPro" id="IPR006175">
    <property type="entry name" value="YjgF/YER057c/UK114"/>
</dbReference>